<feature type="transmembrane region" description="Helical" evidence="5">
    <location>
        <begin position="12"/>
        <end position="36"/>
    </location>
</feature>
<comment type="subcellular location">
    <subcellularLocation>
        <location evidence="1">Endomembrane system</location>
        <topology evidence="1">Multi-pass membrane protein</topology>
    </subcellularLocation>
</comment>
<organism evidence="6 7">
    <name type="scientific">Lawsonella clevelandensis</name>
    <dbReference type="NCBI Taxonomy" id="1528099"/>
    <lineage>
        <taxon>Bacteria</taxon>
        <taxon>Bacillati</taxon>
        <taxon>Actinomycetota</taxon>
        <taxon>Actinomycetes</taxon>
        <taxon>Mycobacteriales</taxon>
        <taxon>Lawsonellaceae</taxon>
        <taxon>Lawsonella</taxon>
    </lineage>
</organism>
<dbReference type="RefSeq" id="WP_172621828.1">
    <property type="nucleotide sequence ID" value="NZ_CP009312.1"/>
</dbReference>
<keyword evidence="3 5" id="KW-1133">Transmembrane helix</keyword>
<name>A0A5E3ZVS3_9ACTN</name>
<evidence type="ECO:0000313" key="6">
    <source>
        <dbReference type="EMBL" id="VHO00047.1"/>
    </source>
</evidence>
<keyword evidence="4 5" id="KW-0472">Membrane</keyword>
<accession>A0A5E3ZVS3</accession>
<evidence type="ECO:0000256" key="1">
    <source>
        <dbReference type="ARBA" id="ARBA00004127"/>
    </source>
</evidence>
<dbReference type="Gene3D" id="1.20.120.1630">
    <property type="match status" value="1"/>
</dbReference>
<sequence length="166" mass="18733">MNTDSEPSTLPVFGVGPAYVAGIFTLTILAGLATYLGWIAKAAVTPRWLRIVFITAGVLTAIAGITIWCLAVIGARSVEKIKNNQLMTDGIYAWVRHPVYAAFLFINTGILLTLGNYWLLILPFVYWISLSVLMKYTEERWLTRHYGQRYLDYAQHVNRVIPWPPT</sequence>
<dbReference type="EMBL" id="LR584267">
    <property type="protein sequence ID" value="VHO00047.1"/>
    <property type="molecule type" value="Genomic_DNA"/>
</dbReference>
<proteinExistence type="predicted"/>
<dbReference type="PANTHER" id="PTHR43847:SF1">
    <property type="entry name" value="BLL3993 PROTEIN"/>
    <property type="match status" value="1"/>
</dbReference>
<reference evidence="6 7" key="1">
    <citation type="submission" date="2019-04" db="EMBL/GenBank/DDBJ databases">
        <authorList>
            <person name="Seth-Smith MB H."/>
            <person name="Seth-Smith H."/>
        </authorList>
    </citation>
    <scope>NUCLEOTIDE SEQUENCE [LARGE SCALE GENOMIC DNA]</scope>
    <source>
        <strain evidence="6">USB-603019</strain>
    </source>
</reference>
<dbReference type="InterPro" id="IPR007318">
    <property type="entry name" value="Phopholipid_MeTrfase"/>
</dbReference>
<evidence type="ECO:0000256" key="3">
    <source>
        <dbReference type="ARBA" id="ARBA00022989"/>
    </source>
</evidence>
<dbReference type="GO" id="GO:0012505">
    <property type="term" value="C:endomembrane system"/>
    <property type="evidence" value="ECO:0007669"/>
    <property type="project" value="UniProtKB-SubCell"/>
</dbReference>
<dbReference type="GeneID" id="84894429"/>
<gene>
    <name evidence="6" type="ORF">LC603019_00441</name>
</gene>
<dbReference type="PANTHER" id="PTHR43847">
    <property type="entry name" value="BLL3993 PROTEIN"/>
    <property type="match status" value="1"/>
</dbReference>
<keyword evidence="7" id="KW-1185">Reference proteome</keyword>
<evidence type="ECO:0008006" key="8">
    <source>
        <dbReference type="Google" id="ProtNLM"/>
    </source>
</evidence>
<dbReference type="AlphaFoldDB" id="A0A5E3ZVS3"/>
<protein>
    <recommendedName>
        <fullName evidence="8">Protein-S-isoprenylcysteine methyltransferase</fullName>
    </recommendedName>
</protein>
<feature type="transmembrane region" description="Helical" evidence="5">
    <location>
        <begin position="48"/>
        <end position="73"/>
    </location>
</feature>
<dbReference type="Pfam" id="PF04191">
    <property type="entry name" value="PEMT"/>
    <property type="match status" value="1"/>
</dbReference>
<keyword evidence="2 5" id="KW-0812">Transmembrane</keyword>
<dbReference type="Proteomes" id="UP000324288">
    <property type="component" value="Chromosome"/>
</dbReference>
<dbReference type="InterPro" id="IPR052527">
    <property type="entry name" value="Metal_cation-efflux_comp"/>
</dbReference>
<evidence type="ECO:0000313" key="7">
    <source>
        <dbReference type="Proteomes" id="UP000324288"/>
    </source>
</evidence>
<evidence type="ECO:0000256" key="5">
    <source>
        <dbReference type="SAM" id="Phobius"/>
    </source>
</evidence>
<feature type="transmembrane region" description="Helical" evidence="5">
    <location>
        <begin position="118"/>
        <end position="136"/>
    </location>
</feature>
<evidence type="ECO:0000256" key="4">
    <source>
        <dbReference type="ARBA" id="ARBA00023136"/>
    </source>
</evidence>
<evidence type="ECO:0000256" key="2">
    <source>
        <dbReference type="ARBA" id="ARBA00022692"/>
    </source>
</evidence>